<sequence length="66" mass="7039">MLGNSTTTKGTKSWALVAATRASIETLGSTVAVRRATSISRTRVRGSVLTVLERDRLEGRVLLVAP</sequence>
<organism evidence="1 2">
    <name type="scientific">Penicillium roqueforti (strain FM164)</name>
    <dbReference type="NCBI Taxonomy" id="1365484"/>
    <lineage>
        <taxon>Eukaryota</taxon>
        <taxon>Fungi</taxon>
        <taxon>Dikarya</taxon>
        <taxon>Ascomycota</taxon>
        <taxon>Pezizomycotina</taxon>
        <taxon>Eurotiomycetes</taxon>
        <taxon>Eurotiomycetidae</taxon>
        <taxon>Eurotiales</taxon>
        <taxon>Aspergillaceae</taxon>
        <taxon>Penicillium</taxon>
    </lineage>
</organism>
<gene>
    <name evidence="1" type="ORF">PROQFM164_S07g000018</name>
</gene>
<reference evidence="1" key="1">
    <citation type="journal article" date="2014" name="Nat. Commun.">
        <title>Multiple recent horizontal transfers of a large genomic region in cheese making fungi.</title>
        <authorList>
            <person name="Cheeseman K."/>
            <person name="Ropars J."/>
            <person name="Renault P."/>
            <person name="Dupont J."/>
            <person name="Gouzy J."/>
            <person name="Branca A."/>
            <person name="Abraham A.L."/>
            <person name="Ceppi M."/>
            <person name="Conseiller E."/>
            <person name="Debuchy R."/>
            <person name="Malagnac F."/>
            <person name="Goarin A."/>
            <person name="Silar P."/>
            <person name="Lacoste S."/>
            <person name="Sallet E."/>
            <person name="Bensimon A."/>
            <person name="Giraud T."/>
            <person name="Brygoo Y."/>
        </authorList>
    </citation>
    <scope>NUCLEOTIDE SEQUENCE [LARGE SCALE GENOMIC DNA]</scope>
    <source>
        <strain evidence="1">FM164</strain>
    </source>
</reference>
<keyword evidence="2" id="KW-1185">Reference proteome</keyword>
<accession>W6QML8</accession>
<dbReference type="EMBL" id="HG792021">
    <property type="protein sequence ID" value="CDM37670.1"/>
    <property type="molecule type" value="Genomic_DNA"/>
</dbReference>
<dbReference type="AlphaFoldDB" id="W6QML8"/>
<dbReference type="Proteomes" id="UP000030686">
    <property type="component" value="Unassembled WGS sequence"/>
</dbReference>
<protein>
    <submittedName>
        <fullName evidence="1">Uncharacterized protein</fullName>
    </submittedName>
</protein>
<proteinExistence type="predicted"/>
<evidence type="ECO:0000313" key="1">
    <source>
        <dbReference type="EMBL" id="CDM37670.1"/>
    </source>
</evidence>
<name>W6QML8_PENRF</name>
<evidence type="ECO:0000313" key="2">
    <source>
        <dbReference type="Proteomes" id="UP000030686"/>
    </source>
</evidence>